<dbReference type="PROSITE" id="PS50041">
    <property type="entry name" value="C_TYPE_LECTIN_2"/>
    <property type="match status" value="1"/>
</dbReference>
<comment type="subcellular location">
    <subcellularLocation>
        <location evidence="1">Cell membrane</location>
        <topology evidence="1">Single-pass type II membrane protein</topology>
    </subcellularLocation>
</comment>
<accession>A0A8C5BNI0</accession>
<dbReference type="PANTHER" id="PTHR45710:SF31">
    <property type="entry name" value="EARLY ACTIVATION ANTIGEN CD69"/>
    <property type="match status" value="1"/>
</dbReference>
<dbReference type="SUPFAM" id="SSF56436">
    <property type="entry name" value="C-type lectin-like"/>
    <property type="match status" value="1"/>
</dbReference>
<dbReference type="PANTHER" id="PTHR45710">
    <property type="entry name" value="C-TYPE LECTIN DOMAIN-CONTAINING PROTEIN 180"/>
    <property type="match status" value="1"/>
</dbReference>
<dbReference type="InterPro" id="IPR016187">
    <property type="entry name" value="CTDL_fold"/>
</dbReference>
<sequence>NHTSSLSRANFRDALLCQQCCLQFWDRFGCKCYRLSSEKASWNKSREFCVSHGADLLVVDSKEELDYITSYGADIWLGATAEAGEGMWRWVDGTVLSLDNPSWSSGGPHGGEDQKCLQIADIWENSQYKWTDKSYEILFFIFHVYSKVTNV</sequence>
<dbReference type="Gene3D" id="3.10.100.10">
    <property type="entry name" value="Mannose-Binding Protein A, subunit A"/>
    <property type="match status" value="1"/>
</dbReference>
<dbReference type="GeneTree" id="ENSGT01030000239509"/>
<dbReference type="SMART" id="SM00034">
    <property type="entry name" value="CLECT"/>
    <property type="match status" value="1"/>
</dbReference>
<organism evidence="3 4">
    <name type="scientific">Gadus morhua</name>
    <name type="common">Atlantic cod</name>
    <dbReference type="NCBI Taxonomy" id="8049"/>
    <lineage>
        <taxon>Eukaryota</taxon>
        <taxon>Metazoa</taxon>
        <taxon>Chordata</taxon>
        <taxon>Craniata</taxon>
        <taxon>Vertebrata</taxon>
        <taxon>Euteleostomi</taxon>
        <taxon>Actinopterygii</taxon>
        <taxon>Neopterygii</taxon>
        <taxon>Teleostei</taxon>
        <taxon>Neoteleostei</taxon>
        <taxon>Acanthomorphata</taxon>
        <taxon>Zeiogadaria</taxon>
        <taxon>Gadariae</taxon>
        <taxon>Gadiformes</taxon>
        <taxon>Gadoidei</taxon>
        <taxon>Gadidae</taxon>
        <taxon>Gadus</taxon>
    </lineage>
</organism>
<dbReference type="GO" id="GO:0005886">
    <property type="term" value="C:plasma membrane"/>
    <property type="evidence" value="ECO:0007669"/>
    <property type="project" value="UniProtKB-SubCell"/>
</dbReference>
<dbReference type="OMA" id="LQIADIW"/>
<keyword evidence="4" id="KW-1185">Reference proteome</keyword>
<reference evidence="3" key="3">
    <citation type="submission" date="2025-09" db="UniProtKB">
        <authorList>
            <consortium name="Ensembl"/>
        </authorList>
    </citation>
    <scope>IDENTIFICATION</scope>
</reference>
<reference evidence="3" key="1">
    <citation type="submission" date="2019-07" db="EMBL/GenBank/DDBJ databases">
        <authorList>
            <consortium name="Wellcome Sanger Institute Data Sharing"/>
        </authorList>
    </citation>
    <scope>NUCLEOTIDE SEQUENCE [LARGE SCALE GENOMIC DNA]</scope>
</reference>
<dbReference type="InterPro" id="IPR001304">
    <property type="entry name" value="C-type_lectin-like"/>
</dbReference>
<evidence type="ECO:0000313" key="3">
    <source>
        <dbReference type="Ensembl" id="ENSGMOP00000048724.1"/>
    </source>
</evidence>
<dbReference type="InterPro" id="IPR050828">
    <property type="entry name" value="C-type_lectin/matrix_domain"/>
</dbReference>
<evidence type="ECO:0000313" key="4">
    <source>
        <dbReference type="Proteomes" id="UP000694546"/>
    </source>
</evidence>
<dbReference type="Pfam" id="PF00059">
    <property type="entry name" value="Lectin_C"/>
    <property type="match status" value="1"/>
</dbReference>
<evidence type="ECO:0000256" key="1">
    <source>
        <dbReference type="ARBA" id="ARBA00004401"/>
    </source>
</evidence>
<feature type="domain" description="C-type lectin" evidence="2">
    <location>
        <begin position="28"/>
        <end position="132"/>
    </location>
</feature>
<evidence type="ECO:0000259" key="2">
    <source>
        <dbReference type="PROSITE" id="PS50041"/>
    </source>
</evidence>
<proteinExistence type="predicted"/>
<name>A0A8C5BNI0_GADMO</name>
<dbReference type="AlphaFoldDB" id="A0A8C5BNI0"/>
<protein>
    <recommendedName>
        <fullName evidence="2">C-type lectin domain-containing protein</fullName>
    </recommendedName>
</protein>
<reference evidence="3" key="2">
    <citation type="submission" date="2025-08" db="UniProtKB">
        <authorList>
            <consortium name="Ensembl"/>
        </authorList>
    </citation>
    <scope>IDENTIFICATION</scope>
</reference>
<dbReference type="Proteomes" id="UP000694546">
    <property type="component" value="Chromosome 1"/>
</dbReference>
<dbReference type="Ensembl" id="ENSGMOT00000033993.1">
    <property type="protein sequence ID" value="ENSGMOP00000048724.1"/>
    <property type="gene ID" value="ENSGMOG00000031111.1"/>
</dbReference>
<dbReference type="InterPro" id="IPR016186">
    <property type="entry name" value="C-type_lectin-like/link_sf"/>
</dbReference>